<gene>
    <name evidence="1" type="ORF">METZ01_LOCUS21224</name>
</gene>
<dbReference type="AlphaFoldDB" id="A0A381PN51"/>
<name>A0A381PN51_9ZZZZ</name>
<reference evidence="1" key="1">
    <citation type="submission" date="2018-05" db="EMBL/GenBank/DDBJ databases">
        <authorList>
            <person name="Lanie J.A."/>
            <person name="Ng W.-L."/>
            <person name="Kazmierczak K.M."/>
            <person name="Andrzejewski T.M."/>
            <person name="Davidsen T.M."/>
            <person name="Wayne K.J."/>
            <person name="Tettelin H."/>
            <person name="Glass J.I."/>
            <person name="Rusch D."/>
            <person name="Podicherti R."/>
            <person name="Tsui H.-C.T."/>
            <person name="Winkler M.E."/>
        </authorList>
    </citation>
    <scope>NUCLEOTIDE SEQUENCE</scope>
</reference>
<protein>
    <submittedName>
        <fullName evidence="1">Uncharacterized protein</fullName>
    </submittedName>
</protein>
<accession>A0A381PN51</accession>
<sequence length="144" mass="15644">MASKESDDQKLADQANELYWRSGQSVNQIAEGMDLSKSGLYALISPLPAERACPECGEVLVFLNRTTEHKAVAACPECEYDEASESGSKARTPAKRIVRRATAATKTHAEPVVAGGRNWMSSRVLWGSVLLGVAAGLYMTRRSR</sequence>
<proteinExistence type="predicted"/>
<organism evidence="1">
    <name type="scientific">marine metagenome</name>
    <dbReference type="NCBI Taxonomy" id="408172"/>
    <lineage>
        <taxon>unclassified sequences</taxon>
        <taxon>metagenomes</taxon>
        <taxon>ecological metagenomes</taxon>
    </lineage>
</organism>
<dbReference type="EMBL" id="UINC01001038">
    <property type="protein sequence ID" value="SUZ68370.1"/>
    <property type="molecule type" value="Genomic_DNA"/>
</dbReference>
<evidence type="ECO:0000313" key="1">
    <source>
        <dbReference type="EMBL" id="SUZ68370.1"/>
    </source>
</evidence>